<dbReference type="PROSITE" id="PS50006">
    <property type="entry name" value="FHA_DOMAIN"/>
    <property type="match status" value="1"/>
</dbReference>
<keyword evidence="3" id="KW-1185">Reference proteome</keyword>
<sequence>MTRRRYAAVTSSRRCNTQGARTRVASIFRSPRTRPIDGTLPAETPASSLSVPSFRLHVVSGPDAGQAICSTSERVVVGTHPSCDLRLSDRLVSRFHCELSVAFGQIVLRDLNSRNGTRLDDVQVREAFPRWRGRARRRRGSRLPVSAALEVRSEAEPWAPGGLISPVAPKTVRIRQPWLKRACRA</sequence>
<comment type="caution">
    <text evidence="2">The sequence shown here is derived from an EMBL/GenBank/DDBJ whole genome shotgun (WGS) entry which is preliminary data.</text>
</comment>
<name>A0A6N7Q245_9BACT</name>
<accession>A0A6N7Q245</accession>
<protein>
    <submittedName>
        <fullName evidence="2">FHA domain-containing protein</fullName>
    </submittedName>
</protein>
<dbReference type="SMART" id="SM00240">
    <property type="entry name" value="FHA"/>
    <property type="match status" value="1"/>
</dbReference>
<proteinExistence type="predicted"/>
<dbReference type="InterPro" id="IPR000253">
    <property type="entry name" value="FHA_dom"/>
</dbReference>
<evidence type="ECO:0000313" key="2">
    <source>
        <dbReference type="EMBL" id="MRG96685.1"/>
    </source>
</evidence>
<reference evidence="2 3" key="1">
    <citation type="submission" date="2019-10" db="EMBL/GenBank/DDBJ databases">
        <title>A soil myxobacterium in the family Polyangiaceae.</title>
        <authorList>
            <person name="Li Y."/>
            <person name="Wang J."/>
        </authorList>
    </citation>
    <scope>NUCLEOTIDE SEQUENCE [LARGE SCALE GENOMIC DNA]</scope>
    <source>
        <strain evidence="2 3">DSM 14734</strain>
    </source>
</reference>
<organism evidence="2 3">
    <name type="scientific">Polyangium spumosum</name>
    <dbReference type="NCBI Taxonomy" id="889282"/>
    <lineage>
        <taxon>Bacteria</taxon>
        <taxon>Pseudomonadati</taxon>
        <taxon>Myxococcota</taxon>
        <taxon>Polyangia</taxon>
        <taxon>Polyangiales</taxon>
        <taxon>Polyangiaceae</taxon>
        <taxon>Polyangium</taxon>
    </lineage>
</organism>
<dbReference type="Proteomes" id="UP000440224">
    <property type="component" value="Unassembled WGS sequence"/>
</dbReference>
<dbReference type="SUPFAM" id="SSF49879">
    <property type="entry name" value="SMAD/FHA domain"/>
    <property type="match status" value="1"/>
</dbReference>
<dbReference type="Gene3D" id="2.60.200.20">
    <property type="match status" value="1"/>
</dbReference>
<dbReference type="InterPro" id="IPR008984">
    <property type="entry name" value="SMAD_FHA_dom_sf"/>
</dbReference>
<dbReference type="Pfam" id="PF16697">
    <property type="entry name" value="Yop-YscD_cpl"/>
    <property type="match status" value="1"/>
</dbReference>
<evidence type="ECO:0000313" key="3">
    <source>
        <dbReference type="Proteomes" id="UP000440224"/>
    </source>
</evidence>
<dbReference type="AlphaFoldDB" id="A0A6N7Q245"/>
<dbReference type="EMBL" id="WJIE01000013">
    <property type="protein sequence ID" value="MRG96685.1"/>
    <property type="molecule type" value="Genomic_DNA"/>
</dbReference>
<dbReference type="InterPro" id="IPR032030">
    <property type="entry name" value="YscD_cytoplasmic_dom"/>
</dbReference>
<feature type="domain" description="FHA" evidence="1">
    <location>
        <begin position="75"/>
        <end position="124"/>
    </location>
</feature>
<gene>
    <name evidence="2" type="ORF">GF068_32895</name>
</gene>
<evidence type="ECO:0000259" key="1">
    <source>
        <dbReference type="PROSITE" id="PS50006"/>
    </source>
</evidence>
<dbReference type="CDD" id="cd00060">
    <property type="entry name" value="FHA"/>
    <property type="match status" value="1"/>
</dbReference>